<dbReference type="EMBL" id="FMZH01000011">
    <property type="protein sequence ID" value="SDE06432.1"/>
    <property type="molecule type" value="Genomic_DNA"/>
</dbReference>
<dbReference type="GO" id="GO:0004803">
    <property type="term" value="F:transposase activity"/>
    <property type="evidence" value="ECO:0007669"/>
    <property type="project" value="InterPro"/>
</dbReference>
<proteinExistence type="predicted"/>
<organism evidence="2 3">
    <name type="scientific">Pedobacter soli</name>
    <dbReference type="NCBI Taxonomy" id="390242"/>
    <lineage>
        <taxon>Bacteria</taxon>
        <taxon>Pseudomonadati</taxon>
        <taxon>Bacteroidota</taxon>
        <taxon>Sphingobacteriia</taxon>
        <taxon>Sphingobacteriales</taxon>
        <taxon>Sphingobacteriaceae</taxon>
        <taxon>Pedobacter</taxon>
    </lineage>
</organism>
<sequence>MIKTIPLEYEAYYHIYNRGNNSEIIFREEDNYLYFLKLLKKYISPVADIFVYCLLNNHFHLLIKIRGEEHCGGSVEKSFSNLFNAYAKAFNKRYDRTGKLFEERFKRRKIEDEEYLTELIYYIHSNPQKHKVLPDFRDYPYSSFNSILSDRATSLKREEVIKWFDGLSGFKEYHQKKYEDLKRV</sequence>
<dbReference type="SUPFAM" id="SSF143422">
    <property type="entry name" value="Transposase IS200-like"/>
    <property type="match status" value="1"/>
</dbReference>
<dbReference type="GO" id="GO:0003677">
    <property type="term" value="F:DNA binding"/>
    <property type="evidence" value="ECO:0007669"/>
    <property type="project" value="InterPro"/>
</dbReference>
<evidence type="ECO:0000259" key="1">
    <source>
        <dbReference type="SMART" id="SM01321"/>
    </source>
</evidence>
<keyword evidence="3" id="KW-1185">Reference proteome</keyword>
<gene>
    <name evidence="2" type="ORF">SAMN04488024_11145</name>
</gene>
<dbReference type="InterPro" id="IPR002686">
    <property type="entry name" value="Transposase_17"/>
</dbReference>
<feature type="domain" description="Transposase IS200-like" evidence="1">
    <location>
        <begin position="8"/>
        <end position="126"/>
    </location>
</feature>
<evidence type="ECO:0000313" key="2">
    <source>
        <dbReference type="EMBL" id="SDE06432.1"/>
    </source>
</evidence>
<dbReference type="AlphaFoldDB" id="A0A1G6ZV52"/>
<evidence type="ECO:0000313" key="3">
    <source>
        <dbReference type="Proteomes" id="UP000199455"/>
    </source>
</evidence>
<dbReference type="STRING" id="390242.SAMN04488024_11145"/>
<dbReference type="InterPro" id="IPR036515">
    <property type="entry name" value="Transposase_17_sf"/>
</dbReference>
<dbReference type="GO" id="GO:0006313">
    <property type="term" value="P:DNA transposition"/>
    <property type="evidence" value="ECO:0007669"/>
    <property type="project" value="InterPro"/>
</dbReference>
<dbReference type="Proteomes" id="UP000199455">
    <property type="component" value="Unassembled WGS sequence"/>
</dbReference>
<accession>A0A1G6ZV52</accession>
<dbReference type="PANTHER" id="PTHR34322">
    <property type="entry name" value="TRANSPOSASE, Y1_TNP DOMAIN-CONTAINING"/>
    <property type="match status" value="1"/>
</dbReference>
<name>A0A1G6ZV52_9SPHI</name>
<dbReference type="Gene3D" id="3.30.70.1290">
    <property type="entry name" value="Transposase IS200-like"/>
    <property type="match status" value="1"/>
</dbReference>
<reference evidence="3" key="1">
    <citation type="submission" date="2016-10" db="EMBL/GenBank/DDBJ databases">
        <authorList>
            <person name="Varghese N."/>
            <person name="Submissions S."/>
        </authorList>
    </citation>
    <scope>NUCLEOTIDE SEQUENCE [LARGE SCALE GENOMIC DNA]</scope>
    <source>
        <strain evidence="3">DSM 18609</strain>
    </source>
</reference>
<dbReference type="PANTHER" id="PTHR34322:SF2">
    <property type="entry name" value="TRANSPOSASE IS200-LIKE DOMAIN-CONTAINING PROTEIN"/>
    <property type="match status" value="1"/>
</dbReference>
<protein>
    <submittedName>
        <fullName evidence="2">Transposase IS200 like</fullName>
    </submittedName>
</protein>
<dbReference type="SMART" id="SM01321">
    <property type="entry name" value="Y1_Tnp"/>
    <property type="match status" value="1"/>
</dbReference>
<dbReference type="RefSeq" id="WP_090771733.1">
    <property type="nucleotide sequence ID" value="NZ_FMZH01000011.1"/>
</dbReference>